<evidence type="ECO:0000256" key="6">
    <source>
        <dbReference type="ARBA" id="ARBA00022806"/>
    </source>
</evidence>
<evidence type="ECO:0000256" key="14">
    <source>
        <dbReference type="ARBA" id="ARBA00034923"/>
    </source>
</evidence>
<evidence type="ECO:0000256" key="13">
    <source>
        <dbReference type="ARBA" id="ARBA00034808"/>
    </source>
</evidence>
<dbReference type="PROSITE" id="PS51217">
    <property type="entry name" value="UVRD_HELICASE_CTER"/>
    <property type="match status" value="1"/>
</dbReference>
<sequence>MMAANAPQPFLSLLNIMQSTFNKYNNKFKEALAGLNPEQLAAVNKMDGPVLVVAGPGTGKTQILAARIGKILTDTDASPSEILCLTYTDAGAVAMRKRLFEFIGPDAYRINIYTFHAFCNEIIQENLEYFGKLNLESLSDLESAMLFRELVDEFPNDHLLKRFTGDIYYDVPRLKSLFSTMKRENWDAAMIEQAVNEYLEDLPNREEFIYKRANAKAGIKVGDPKQKDIDAAHEVMKKLLAAVAEFENYKLKMDAKKRYDYDDMIIWVLRAFRDNEEILRRYQERYQYILVDEFQDTSGSQNELLRFLLNYWDTPNVFVVGDDDQSIFKFQGANMKNILDFANDYVDTLYTVVLKHNYRSNQQILDISKALIDNNFERLTSQLNLDKALKSSHPRFNDLLVEPIIREYENPDKELVDVSLKIKKLVDEGTPPGEIAVIYRNHNQVEEMIKFLDVQKIQVNTKRKIDVLTQPFGEKIINILQYLAMELDSPYSGDELLFEIMHYDFFNIPPIEIAKASVAVFKENFGTLAYNQPKTSIRRYVSEMRPPKQADLFHPDQQQEMRYLVSNVDYLLKEAVSVTLQQLFQSVISKMGILKYIMQQQDKGSYMQMLTSFFDFLKDESRKRPDISLNDLIQTIEMMKKHQIRLELNQSIFSENGINFLTAHGSKGLEFEYVFFIGCDKRTWDSKGRNSGFSYPDTLTRAAADDIAQKEEARRLFYVAVTRAKQHLVISYAAKDKKDKDQEASQFVGEILASTNLQVQYPKVNADDMIDFQATQFSETDKPKVELLDKNYINQLLQNYTLSVTHLSNYLDCPLRFYFQCLIRVPAGKSPAATFGQAVHWALNKTYRQLKDNDNEFLSTENFMREFKWYMARNRDSFTKDEFKLRSAYGEKILPPYYEQNVPHWNKIAVTERSIKNIEVAGVPIKGNLDKIEFDGKQATVVDYKTGKPKNAKDKLLRPTNDAPNGGDYWRQAVFYKILIDHDRTTDWQVISTIFDFVEPISDGEYYSEKFVITPEDVEIVTGQIKETYEQIMAHNFSTGCGKKECDWCHFVKSNFKQADEILGIVAEEEEE</sequence>
<dbReference type="InterPro" id="IPR011604">
    <property type="entry name" value="PDDEXK-like_dom_sf"/>
</dbReference>
<dbReference type="Gene3D" id="1.10.486.10">
    <property type="entry name" value="PCRA, domain 4"/>
    <property type="match status" value="1"/>
</dbReference>
<dbReference type="STRING" id="551995.SAMN05192574_1185"/>
<proteinExistence type="inferred from homology"/>
<keyword evidence="2" id="KW-0540">Nuclease</keyword>
<keyword evidence="6 16" id="KW-0347">Helicase</keyword>
<keyword evidence="7" id="KW-0269">Exonuclease</keyword>
<evidence type="ECO:0000256" key="5">
    <source>
        <dbReference type="ARBA" id="ARBA00022801"/>
    </source>
</evidence>
<feature type="domain" description="UvrD-like helicase C-terminal" evidence="18">
    <location>
        <begin position="362"/>
        <end position="668"/>
    </location>
</feature>
<reference evidence="20" key="1">
    <citation type="submission" date="2016-10" db="EMBL/GenBank/DDBJ databases">
        <authorList>
            <person name="Varghese N."/>
            <person name="Submissions S."/>
        </authorList>
    </citation>
    <scope>NUCLEOTIDE SEQUENCE [LARGE SCALE GENOMIC DNA]</scope>
    <source>
        <strain evidence="20">Gh-48</strain>
    </source>
</reference>
<dbReference type="Gene3D" id="1.10.10.160">
    <property type="match status" value="1"/>
</dbReference>
<dbReference type="PANTHER" id="PTHR11070">
    <property type="entry name" value="UVRD / RECB / PCRA DNA HELICASE FAMILY MEMBER"/>
    <property type="match status" value="1"/>
</dbReference>
<evidence type="ECO:0000256" key="2">
    <source>
        <dbReference type="ARBA" id="ARBA00022722"/>
    </source>
</evidence>
<evidence type="ECO:0000256" key="3">
    <source>
        <dbReference type="ARBA" id="ARBA00022741"/>
    </source>
</evidence>
<dbReference type="Pfam" id="PF12705">
    <property type="entry name" value="PDDEXK_1"/>
    <property type="match status" value="1"/>
</dbReference>
<comment type="similarity">
    <text evidence="1">Belongs to the helicase family. UvrD subfamily.</text>
</comment>
<dbReference type="AlphaFoldDB" id="A0A1H8U426"/>
<keyword evidence="9" id="KW-0238">DNA-binding</keyword>
<dbReference type="Proteomes" id="UP000198942">
    <property type="component" value="Unassembled WGS sequence"/>
</dbReference>
<evidence type="ECO:0000256" key="1">
    <source>
        <dbReference type="ARBA" id="ARBA00009922"/>
    </source>
</evidence>
<evidence type="ECO:0000256" key="16">
    <source>
        <dbReference type="PROSITE-ProRule" id="PRU00560"/>
    </source>
</evidence>
<keyword evidence="20" id="KW-1185">Reference proteome</keyword>
<evidence type="ECO:0000256" key="11">
    <source>
        <dbReference type="ARBA" id="ARBA00023235"/>
    </source>
</evidence>
<keyword evidence="3 16" id="KW-0547">Nucleotide-binding</keyword>
<keyword evidence="4" id="KW-0227">DNA damage</keyword>
<dbReference type="PROSITE" id="PS51198">
    <property type="entry name" value="UVRD_HELICASE_ATP_BIND"/>
    <property type="match status" value="1"/>
</dbReference>
<dbReference type="GO" id="GO:0043138">
    <property type="term" value="F:3'-5' DNA helicase activity"/>
    <property type="evidence" value="ECO:0007669"/>
    <property type="project" value="UniProtKB-EC"/>
</dbReference>
<dbReference type="PANTHER" id="PTHR11070:SF2">
    <property type="entry name" value="ATP-DEPENDENT DNA HELICASE SRS2"/>
    <property type="match status" value="1"/>
</dbReference>
<keyword evidence="10" id="KW-0234">DNA repair</keyword>
<accession>A0A1H8U426</accession>
<dbReference type="InterPro" id="IPR013986">
    <property type="entry name" value="DExx_box_DNA_helicase_dom_sf"/>
</dbReference>
<keyword evidence="5 16" id="KW-0378">Hydrolase</keyword>
<evidence type="ECO:0000259" key="17">
    <source>
        <dbReference type="PROSITE" id="PS51198"/>
    </source>
</evidence>
<gene>
    <name evidence="19" type="ORF">SAMN05192574_1185</name>
</gene>
<keyword evidence="11" id="KW-0413">Isomerase</keyword>
<evidence type="ECO:0000313" key="20">
    <source>
        <dbReference type="Proteomes" id="UP000198942"/>
    </source>
</evidence>
<dbReference type="InterPro" id="IPR014017">
    <property type="entry name" value="DNA_helicase_UvrD-like_C"/>
</dbReference>
<evidence type="ECO:0000259" key="18">
    <source>
        <dbReference type="PROSITE" id="PS51217"/>
    </source>
</evidence>
<evidence type="ECO:0000256" key="4">
    <source>
        <dbReference type="ARBA" id="ARBA00022763"/>
    </source>
</evidence>
<evidence type="ECO:0000256" key="12">
    <source>
        <dbReference type="ARBA" id="ARBA00034617"/>
    </source>
</evidence>
<evidence type="ECO:0000256" key="8">
    <source>
        <dbReference type="ARBA" id="ARBA00022840"/>
    </source>
</evidence>
<feature type="binding site" evidence="16">
    <location>
        <begin position="54"/>
        <end position="61"/>
    </location>
    <ligand>
        <name>ATP</name>
        <dbReference type="ChEBI" id="CHEBI:30616"/>
    </ligand>
</feature>
<dbReference type="GO" id="GO:0000725">
    <property type="term" value="P:recombinational repair"/>
    <property type="evidence" value="ECO:0007669"/>
    <property type="project" value="TreeGrafter"/>
</dbReference>
<evidence type="ECO:0000256" key="15">
    <source>
        <dbReference type="ARBA" id="ARBA00048988"/>
    </source>
</evidence>
<dbReference type="EC" id="5.6.2.4" evidence="13"/>
<keyword evidence="8 16" id="KW-0067">ATP-binding</keyword>
<dbReference type="GO" id="GO:0005524">
    <property type="term" value="F:ATP binding"/>
    <property type="evidence" value="ECO:0007669"/>
    <property type="project" value="UniProtKB-UniRule"/>
</dbReference>
<dbReference type="SUPFAM" id="SSF52540">
    <property type="entry name" value="P-loop containing nucleoside triphosphate hydrolases"/>
    <property type="match status" value="1"/>
</dbReference>
<dbReference type="InterPro" id="IPR014016">
    <property type="entry name" value="UvrD-like_ATP-bd"/>
</dbReference>
<evidence type="ECO:0000256" key="7">
    <source>
        <dbReference type="ARBA" id="ARBA00022839"/>
    </source>
</evidence>
<dbReference type="CDD" id="cd17932">
    <property type="entry name" value="DEXQc_UvrD"/>
    <property type="match status" value="1"/>
</dbReference>
<dbReference type="Gene3D" id="3.40.50.300">
    <property type="entry name" value="P-loop containing nucleotide triphosphate hydrolases"/>
    <property type="match status" value="2"/>
</dbReference>
<evidence type="ECO:0000256" key="9">
    <source>
        <dbReference type="ARBA" id="ARBA00023125"/>
    </source>
</evidence>
<evidence type="ECO:0000313" key="19">
    <source>
        <dbReference type="EMBL" id="SEO97895.1"/>
    </source>
</evidence>
<dbReference type="Gene3D" id="3.90.320.10">
    <property type="match status" value="1"/>
</dbReference>
<dbReference type="Pfam" id="PF13361">
    <property type="entry name" value="UvrD_C"/>
    <property type="match status" value="1"/>
</dbReference>
<comment type="catalytic activity">
    <reaction evidence="12">
        <text>Couples ATP hydrolysis with the unwinding of duplex DNA by translocating in the 3'-5' direction.</text>
        <dbReference type="EC" id="5.6.2.4"/>
    </reaction>
</comment>
<protein>
    <recommendedName>
        <fullName evidence="13">DNA 3'-5' helicase</fullName>
        <ecNumber evidence="13">5.6.2.4</ecNumber>
    </recommendedName>
    <alternativeName>
        <fullName evidence="14">DNA 3'-5' helicase II</fullName>
    </alternativeName>
</protein>
<name>A0A1H8U426_9SPHI</name>
<evidence type="ECO:0000256" key="10">
    <source>
        <dbReference type="ARBA" id="ARBA00023204"/>
    </source>
</evidence>
<comment type="catalytic activity">
    <reaction evidence="15">
        <text>ATP + H2O = ADP + phosphate + H(+)</text>
        <dbReference type="Rhea" id="RHEA:13065"/>
        <dbReference type="ChEBI" id="CHEBI:15377"/>
        <dbReference type="ChEBI" id="CHEBI:15378"/>
        <dbReference type="ChEBI" id="CHEBI:30616"/>
        <dbReference type="ChEBI" id="CHEBI:43474"/>
        <dbReference type="ChEBI" id="CHEBI:456216"/>
        <dbReference type="EC" id="5.6.2.4"/>
    </reaction>
</comment>
<organism evidence="19 20">
    <name type="scientific">Mucilaginibacter gossypiicola</name>
    <dbReference type="NCBI Taxonomy" id="551995"/>
    <lineage>
        <taxon>Bacteria</taxon>
        <taxon>Pseudomonadati</taxon>
        <taxon>Bacteroidota</taxon>
        <taxon>Sphingobacteriia</taxon>
        <taxon>Sphingobacteriales</taxon>
        <taxon>Sphingobacteriaceae</taxon>
        <taxon>Mucilaginibacter</taxon>
    </lineage>
</organism>
<dbReference type="GO" id="GO:0004527">
    <property type="term" value="F:exonuclease activity"/>
    <property type="evidence" value="ECO:0007669"/>
    <property type="project" value="UniProtKB-KW"/>
</dbReference>
<dbReference type="InterPro" id="IPR027417">
    <property type="entry name" value="P-loop_NTPase"/>
</dbReference>
<dbReference type="InterPro" id="IPR000212">
    <property type="entry name" value="DNA_helicase_UvrD/REP"/>
</dbReference>
<dbReference type="GO" id="GO:0003677">
    <property type="term" value="F:DNA binding"/>
    <property type="evidence" value="ECO:0007669"/>
    <property type="project" value="UniProtKB-KW"/>
</dbReference>
<dbReference type="EMBL" id="FOCL01000018">
    <property type="protein sequence ID" value="SEO97895.1"/>
    <property type="molecule type" value="Genomic_DNA"/>
</dbReference>
<dbReference type="Pfam" id="PF00580">
    <property type="entry name" value="UvrD-helicase"/>
    <property type="match status" value="1"/>
</dbReference>
<dbReference type="InterPro" id="IPR038726">
    <property type="entry name" value="PDDEXK_AddAB-type"/>
</dbReference>
<feature type="domain" description="UvrD-like helicase ATP-binding" evidence="17">
    <location>
        <begin position="33"/>
        <end position="361"/>
    </location>
</feature>